<dbReference type="EMBL" id="SNRW01006841">
    <property type="protein sequence ID" value="KAA6382326.1"/>
    <property type="molecule type" value="Genomic_DNA"/>
</dbReference>
<evidence type="ECO:0000313" key="2">
    <source>
        <dbReference type="Proteomes" id="UP000324800"/>
    </source>
</evidence>
<accession>A0A5J4VIT0</accession>
<comment type="caution">
    <text evidence="1">The sequence shown here is derived from an EMBL/GenBank/DDBJ whole genome shotgun (WGS) entry which is preliminary data.</text>
</comment>
<reference evidence="1 2" key="1">
    <citation type="submission" date="2019-03" db="EMBL/GenBank/DDBJ databases">
        <title>Single cell metagenomics reveals metabolic interactions within the superorganism composed of flagellate Streblomastix strix and complex community of Bacteroidetes bacteria on its surface.</title>
        <authorList>
            <person name="Treitli S.C."/>
            <person name="Kolisko M."/>
            <person name="Husnik F."/>
            <person name="Keeling P."/>
            <person name="Hampl V."/>
        </authorList>
    </citation>
    <scope>NUCLEOTIDE SEQUENCE [LARGE SCALE GENOMIC DNA]</scope>
    <source>
        <strain evidence="1">ST1C</strain>
    </source>
</reference>
<organism evidence="1 2">
    <name type="scientific">Streblomastix strix</name>
    <dbReference type="NCBI Taxonomy" id="222440"/>
    <lineage>
        <taxon>Eukaryota</taxon>
        <taxon>Metamonada</taxon>
        <taxon>Preaxostyla</taxon>
        <taxon>Oxymonadida</taxon>
        <taxon>Streblomastigidae</taxon>
        <taxon>Streblomastix</taxon>
    </lineage>
</organism>
<protein>
    <submittedName>
        <fullName evidence="1">Uncharacterized protein</fullName>
    </submittedName>
</protein>
<dbReference type="Proteomes" id="UP000324800">
    <property type="component" value="Unassembled WGS sequence"/>
</dbReference>
<proteinExistence type="predicted"/>
<gene>
    <name evidence="1" type="ORF">EZS28_022147</name>
</gene>
<sequence length="87" mass="10160">MFSPTIPEVDPQFETEIEVNVLTSQIVTFLQQVIRSEMSTLSVRRRSSIFEEKLTPDPSVRRWLLNIISEDKHMVKESVHFVLSEIN</sequence>
<evidence type="ECO:0000313" key="1">
    <source>
        <dbReference type="EMBL" id="KAA6382326.1"/>
    </source>
</evidence>
<dbReference type="AlphaFoldDB" id="A0A5J4VIT0"/>
<name>A0A5J4VIT0_9EUKA</name>